<accession>A0A1H5Y2Z2</accession>
<name>A0A1H5Y2Z2_9BACT</name>
<dbReference type="Proteomes" id="UP000236736">
    <property type="component" value="Unassembled WGS sequence"/>
</dbReference>
<evidence type="ECO:0000313" key="2">
    <source>
        <dbReference type="EMBL" id="SEG18067.1"/>
    </source>
</evidence>
<dbReference type="CDD" id="cd00371">
    <property type="entry name" value="HMA"/>
    <property type="match status" value="1"/>
</dbReference>
<dbReference type="AlphaFoldDB" id="A0A1H5Y2Z2"/>
<sequence length="105" mass="12220">MTKIVTYWDDYKPCEILPKKNRDRLSDQLKSSYKQMKTLKFKTNIQCTNCLAKVTPKLDEQADIQSWNVDLLDPERTLTVETENLNPQDIKKAVLKAGFIANEKE</sequence>
<dbReference type="InterPro" id="IPR036163">
    <property type="entry name" value="HMA_dom_sf"/>
</dbReference>
<organism evidence="2 3">
    <name type="scientific">Algoriphagus boritolerans DSM 17298 = JCM 18970</name>
    <dbReference type="NCBI Taxonomy" id="1120964"/>
    <lineage>
        <taxon>Bacteria</taxon>
        <taxon>Pseudomonadati</taxon>
        <taxon>Bacteroidota</taxon>
        <taxon>Cytophagia</taxon>
        <taxon>Cytophagales</taxon>
        <taxon>Cyclobacteriaceae</taxon>
        <taxon>Algoriphagus</taxon>
    </lineage>
</organism>
<dbReference type="Gene3D" id="3.30.70.100">
    <property type="match status" value="1"/>
</dbReference>
<dbReference type="STRING" id="1120964.GCA_001313265_05673"/>
<dbReference type="EMBL" id="FNVR01000016">
    <property type="protein sequence ID" value="SEG18067.1"/>
    <property type="molecule type" value="Genomic_DNA"/>
</dbReference>
<dbReference type="SUPFAM" id="SSF55008">
    <property type="entry name" value="HMA, heavy metal-associated domain"/>
    <property type="match status" value="1"/>
</dbReference>
<keyword evidence="3" id="KW-1185">Reference proteome</keyword>
<dbReference type="PROSITE" id="PS50846">
    <property type="entry name" value="HMA_2"/>
    <property type="match status" value="1"/>
</dbReference>
<dbReference type="GO" id="GO:0046872">
    <property type="term" value="F:metal ion binding"/>
    <property type="evidence" value="ECO:0007669"/>
    <property type="project" value="InterPro"/>
</dbReference>
<protein>
    <submittedName>
        <fullName evidence="2">Copper chaperone CopZ</fullName>
    </submittedName>
</protein>
<feature type="domain" description="HMA" evidence="1">
    <location>
        <begin position="36"/>
        <end position="102"/>
    </location>
</feature>
<reference evidence="3" key="1">
    <citation type="submission" date="2016-10" db="EMBL/GenBank/DDBJ databases">
        <authorList>
            <person name="Varghese N."/>
            <person name="Submissions S."/>
        </authorList>
    </citation>
    <scope>NUCLEOTIDE SEQUENCE [LARGE SCALE GENOMIC DNA]</scope>
    <source>
        <strain evidence="3">DSM 17298</strain>
    </source>
</reference>
<proteinExistence type="predicted"/>
<dbReference type="InterPro" id="IPR006121">
    <property type="entry name" value="HMA_dom"/>
</dbReference>
<evidence type="ECO:0000259" key="1">
    <source>
        <dbReference type="PROSITE" id="PS50846"/>
    </source>
</evidence>
<evidence type="ECO:0000313" key="3">
    <source>
        <dbReference type="Proteomes" id="UP000236736"/>
    </source>
</evidence>
<gene>
    <name evidence="2" type="ORF">SAMN03080598_02786</name>
</gene>